<dbReference type="EMBL" id="BSXV01000373">
    <property type="protein sequence ID" value="GME88831.1"/>
    <property type="molecule type" value="Genomic_DNA"/>
</dbReference>
<name>A0ACB5TIH0_CANBO</name>
<evidence type="ECO:0000313" key="1">
    <source>
        <dbReference type="EMBL" id="GME88831.1"/>
    </source>
</evidence>
<evidence type="ECO:0000313" key="2">
    <source>
        <dbReference type="Proteomes" id="UP001165101"/>
    </source>
</evidence>
<proteinExistence type="predicted"/>
<sequence>MDDENVIFGDNYVIFGLKVNEYIIIKGQCKLMIQRGSIFIDSVQLHSDRHKELKIISSSLNSLTMISSTQVTDSDLTKDLKNFENEHLFNSNYKSVIKLSNWFTGLEKIGDLYPQLKNILPNEYSNLDLVNNEQEFFEYSFYPILSQQYSQNSTVPGQSSGLYIPKIWKQKIKEIIDDFKQNDNLNDDKNSNIKLLILGSKNCGKSTFSRFLLNNLILSSSPSLSSVRSEVCVLDIDPGQPEYSVPDSINLVKISEPIFGLNYNVNEMNTNSFNNNENISESTEGYQILKQFFVGFNSPQREPLRYFNYIRSLLNEYHTNCSHLPLIINTPGWIKGFGVEIIKSLNDFIIPSHLIYLSHENSSSSSYLLNLLKYDKLINIQPIYLNDSNLVKYSPSQVRKFKLLSYFHKINKQNDLEYNFDPLLKTSPYKVSFHDTCDIKTLLNYNAPILGVTILDSYNISHEDLNLCIDGQVVGIASININELQALLLTQKQDHQLIKSHNNFPNLISNTIIKSTNSIKFHGLGLVHSVNNLKKYINLYTPISTELLMDLNSNQETLILIKGRSDTPIEEIVPKFLINDFANKTFKNSNGDLIQNNIPYTSFESNTGAGGKVLNIRRNIMRRGGNN</sequence>
<accession>A0ACB5TIH0</accession>
<comment type="caution">
    <text evidence="1">The sequence shown here is derived from an EMBL/GenBank/DDBJ whole genome shotgun (WGS) entry which is preliminary data.</text>
</comment>
<gene>
    <name evidence="1" type="ORF">Cboi01_000110800</name>
</gene>
<keyword evidence="2" id="KW-1185">Reference proteome</keyword>
<organism evidence="1 2">
    <name type="scientific">Candida boidinii</name>
    <name type="common">Yeast</name>
    <dbReference type="NCBI Taxonomy" id="5477"/>
    <lineage>
        <taxon>Eukaryota</taxon>
        <taxon>Fungi</taxon>
        <taxon>Dikarya</taxon>
        <taxon>Ascomycota</taxon>
        <taxon>Saccharomycotina</taxon>
        <taxon>Pichiomycetes</taxon>
        <taxon>Pichiales</taxon>
        <taxon>Pichiaceae</taxon>
        <taxon>Ogataea</taxon>
        <taxon>Ogataea/Candida clade</taxon>
    </lineage>
</organism>
<protein>
    <submittedName>
        <fullName evidence="1">Unnamed protein product</fullName>
    </submittedName>
</protein>
<dbReference type="Proteomes" id="UP001165101">
    <property type="component" value="Unassembled WGS sequence"/>
</dbReference>
<reference evidence="1" key="1">
    <citation type="submission" date="2023-04" db="EMBL/GenBank/DDBJ databases">
        <title>Candida boidinii NBRC 1967.</title>
        <authorList>
            <person name="Ichikawa N."/>
            <person name="Sato H."/>
            <person name="Tonouchi N."/>
        </authorList>
    </citation>
    <scope>NUCLEOTIDE SEQUENCE</scope>
    <source>
        <strain evidence="1">NBRC 1967</strain>
    </source>
</reference>